<evidence type="ECO:0000256" key="1">
    <source>
        <dbReference type="SAM" id="MobiDB-lite"/>
    </source>
</evidence>
<gene>
    <name evidence="2" type="ORF">MVEN_01347100</name>
</gene>
<proteinExistence type="predicted"/>
<evidence type="ECO:0000313" key="3">
    <source>
        <dbReference type="Proteomes" id="UP000620124"/>
    </source>
</evidence>
<evidence type="ECO:0000313" key="2">
    <source>
        <dbReference type="EMBL" id="KAF7350421.1"/>
    </source>
</evidence>
<dbReference type="OrthoDB" id="2942377at2759"/>
<accession>A0A8H6Y1S6</accession>
<dbReference type="AlphaFoldDB" id="A0A8H6Y1S6"/>
<feature type="compositionally biased region" description="Low complexity" evidence="1">
    <location>
        <begin position="182"/>
        <end position="208"/>
    </location>
</feature>
<reference evidence="2" key="1">
    <citation type="submission" date="2020-05" db="EMBL/GenBank/DDBJ databases">
        <title>Mycena genomes resolve the evolution of fungal bioluminescence.</title>
        <authorList>
            <person name="Tsai I.J."/>
        </authorList>
    </citation>
    <scope>NUCLEOTIDE SEQUENCE</scope>
    <source>
        <strain evidence="2">CCC161011</strain>
    </source>
</reference>
<dbReference type="Proteomes" id="UP000620124">
    <property type="component" value="Unassembled WGS sequence"/>
</dbReference>
<comment type="caution">
    <text evidence="2">The sequence shown here is derived from an EMBL/GenBank/DDBJ whole genome shotgun (WGS) entry which is preliminary data.</text>
</comment>
<protein>
    <submittedName>
        <fullName evidence="2">Uncharacterized protein</fullName>
    </submittedName>
</protein>
<sequence length="308" mass="33875">MEQSRFRSNLTQIEFGVNKRQQPPSSLSMIPLRSVVLRSTPRLALRPPARPAFLPLQARQYYVHTRPATWSSRIWYRADGTPRSKVRGLVITSVLSGLLYATWTTLLVVEALDYEHYLLSTLVHIQRVDYDYSTVPFATSYAASVEYFADMCAYLAYRDGDVSPEMLERFFADVAALDDSDSSASPSDAESSSPSSNSDDSASVSSLDPESDLTLSLEKGQRRARAHMLITSASATVHDILARSKGADPTETAALVLDVMDQALMGLIELAEDVGEDVRDQLRKLRVQLAASGAGSGKEKEKGYEVLG</sequence>
<feature type="region of interest" description="Disordered" evidence="1">
    <location>
        <begin position="181"/>
        <end position="218"/>
    </location>
</feature>
<dbReference type="EMBL" id="JACAZI010000010">
    <property type="protein sequence ID" value="KAF7350421.1"/>
    <property type="molecule type" value="Genomic_DNA"/>
</dbReference>
<organism evidence="2 3">
    <name type="scientific">Mycena venus</name>
    <dbReference type="NCBI Taxonomy" id="2733690"/>
    <lineage>
        <taxon>Eukaryota</taxon>
        <taxon>Fungi</taxon>
        <taxon>Dikarya</taxon>
        <taxon>Basidiomycota</taxon>
        <taxon>Agaricomycotina</taxon>
        <taxon>Agaricomycetes</taxon>
        <taxon>Agaricomycetidae</taxon>
        <taxon>Agaricales</taxon>
        <taxon>Marasmiineae</taxon>
        <taxon>Mycenaceae</taxon>
        <taxon>Mycena</taxon>
    </lineage>
</organism>
<name>A0A8H6Y1S6_9AGAR</name>
<keyword evidence="3" id="KW-1185">Reference proteome</keyword>